<dbReference type="RefSeq" id="WP_074211145.1">
    <property type="nucleotide sequence ID" value="NZ_BJOI01000040.1"/>
</dbReference>
<dbReference type="GeneID" id="97277436"/>
<organism evidence="1 2">
    <name type="scientific">Vreelandella aquamarina</name>
    <dbReference type="NCBI Taxonomy" id="77097"/>
    <lineage>
        <taxon>Bacteria</taxon>
        <taxon>Pseudomonadati</taxon>
        <taxon>Pseudomonadota</taxon>
        <taxon>Gammaproteobacteria</taxon>
        <taxon>Oceanospirillales</taxon>
        <taxon>Halomonadaceae</taxon>
        <taxon>Vreelandella</taxon>
    </lineage>
</organism>
<dbReference type="Proteomes" id="UP000185024">
    <property type="component" value="Unassembled WGS sequence"/>
</dbReference>
<protein>
    <submittedName>
        <fullName evidence="1">Uncharacterized protein</fullName>
    </submittedName>
</protein>
<dbReference type="AlphaFoldDB" id="A0A1N6D6T6"/>
<gene>
    <name evidence="1" type="ORF">SAMN05878438_3572</name>
</gene>
<evidence type="ECO:0000313" key="2">
    <source>
        <dbReference type="Proteomes" id="UP000185024"/>
    </source>
</evidence>
<dbReference type="EMBL" id="FSQX01000001">
    <property type="protein sequence ID" value="SIN79277.1"/>
    <property type="molecule type" value="Genomic_DNA"/>
</dbReference>
<accession>A0A1N6D6T6</accession>
<proteinExistence type="predicted"/>
<name>A0A1N6D6T6_9GAMM</name>
<evidence type="ECO:0000313" key="1">
    <source>
        <dbReference type="EMBL" id="SIN79277.1"/>
    </source>
</evidence>
<sequence length="81" mass="9328">MNTQPQHPESSPQYPQFRFIEFNKRRQMRGAECARIEIIYAEGDMDCIWMSAGDLQNNIRQWGPHEALTEALKAYGQGGRG</sequence>
<reference evidence="1 2" key="1">
    <citation type="submission" date="2016-11" db="EMBL/GenBank/DDBJ databases">
        <authorList>
            <person name="Jaros S."/>
            <person name="Januszkiewicz K."/>
            <person name="Wedrychowicz H."/>
        </authorList>
    </citation>
    <scope>NUCLEOTIDE SEQUENCE [LARGE SCALE GENOMIC DNA]</scope>
    <source>
        <strain evidence="1 2">ACAM 239</strain>
    </source>
</reference>